<evidence type="ECO:0000313" key="2">
    <source>
        <dbReference type="Proteomes" id="UP000730482"/>
    </source>
</evidence>
<evidence type="ECO:0000313" key="1">
    <source>
        <dbReference type="EMBL" id="MBS2553948.1"/>
    </source>
</evidence>
<dbReference type="Proteomes" id="UP000730482">
    <property type="component" value="Unassembled WGS sequence"/>
</dbReference>
<proteinExistence type="predicted"/>
<reference evidence="1 2" key="1">
    <citation type="submission" date="2020-02" db="EMBL/GenBank/DDBJ databases">
        <title>Acidophilic actinobacteria isolated from forest soil.</title>
        <authorList>
            <person name="Golinska P."/>
        </authorList>
    </citation>
    <scope>NUCLEOTIDE SEQUENCE [LARGE SCALE GENOMIC DNA]</scope>
    <source>
        <strain evidence="1 2">NL8</strain>
    </source>
</reference>
<accession>A0ABS5L6I4</accession>
<dbReference type="RefSeq" id="WP_212020993.1">
    <property type="nucleotide sequence ID" value="NZ_JAAFYZ010000302.1"/>
</dbReference>
<organism evidence="1 2">
    <name type="scientific">Catenulispora pinistramenti</name>
    <dbReference type="NCBI Taxonomy" id="2705254"/>
    <lineage>
        <taxon>Bacteria</taxon>
        <taxon>Bacillati</taxon>
        <taxon>Actinomycetota</taxon>
        <taxon>Actinomycetes</taxon>
        <taxon>Catenulisporales</taxon>
        <taxon>Catenulisporaceae</taxon>
        <taxon>Catenulispora</taxon>
    </lineage>
</organism>
<name>A0ABS5L6I4_9ACTN</name>
<keyword evidence="2" id="KW-1185">Reference proteome</keyword>
<gene>
    <name evidence="1" type="ORF">KGQ19_44555</name>
</gene>
<sequence length="60" mass="6718">MNFDAVYHGADPRPARWDERVRLVALIGAFNTLPNAIASGWKTAYADEARQHLRALVAPR</sequence>
<dbReference type="EMBL" id="JAAFYZ010000302">
    <property type="protein sequence ID" value="MBS2553948.1"/>
    <property type="molecule type" value="Genomic_DNA"/>
</dbReference>
<comment type="caution">
    <text evidence="1">The sequence shown here is derived from an EMBL/GenBank/DDBJ whole genome shotgun (WGS) entry which is preliminary data.</text>
</comment>
<protein>
    <submittedName>
        <fullName evidence="1">Uncharacterized protein</fullName>
    </submittedName>
</protein>